<reference evidence="3" key="1">
    <citation type="submission" date="2025-08" db="UniProtKB">
        <authorList>
            <consortium name="RefSeq"/>
        </authorList>
    </citation>
    <scope>IDENTIFICATION</scope>
    <source>
        <tissue evidence="3">Whole Larva</tissue>
    </source>
</reference>
<accession>A0ABM1M1Z9</accession>
<keyword evidence="2" id="KW-1185">Reference proteome</keyword>
<sequence>MFKSLFIAAILVAFVVQADARRSFFPAEYRRSSQNGVVARNVLPKVLSEVDKLVLQVIDDDLKIPFLNEVLTIVHKTIRKVRSFHESLPSFIKNIIDRGVDYSANLVLRVVSCILKMARGIINRFKGIFSF</sequence>
<proteinExistence type="predicted"/>
<organism evidence="2 3">
    <name type="scientific">Nicrophorus vespilloides</name>
    <name type="common">Boreal carrion beetle</name>
    <dbReference type="NCBI Taxonomy" id="110193"/>
    <lineage>
        <taxon>Eukaryota</taxon>
        <taxon>Metazoa</taxon>
        <taxon>Ecdysozoa</taxon>
        <taxon>Arthropoda</taxon>
        <taxon>Hexapoda</taxon>
        <taxon>Insecta</taxon>
        <taxon>Pterygota</taxon>
        <taxon>Neoptera</taxon>
        <taxon>Endopterygota</taxon>
        <taxon>Coleoptera</taxon>
        <taxon>Polyphaga</taxon>
        <taxon>Staphyliniformia</taxon>
        <taxon>Silphidae</taxon>
        <taxon>Nicrophorinae</taxon>
        <taxon>Nicrophorus</taxon>
    </lineage>
</organism>
<evidence type="ECO:0000256" key="1">
    <source>
        <dbReference type="SAM" id="SignalP"/>
    </source>
</evidence>
<dbReference type="RefSeq" id="XP_017768599.1">
    <property type="nucleotide sequence ID" value="XM_017913110.1"/>
</dbReference>
<keyword evidence="1" id="KW-0732">Signal</keyword>
<dbReference type="GeneID" id="108556832"/>
<evidence type="ECO:0000313" key="3">
    <source>
        <dbReference type="RefSeq" id="XP_017768599.1"/>
    </source>
</evidence>
<feature type="signal peptide" evidence="1">
    <location>
        <begin position="1"/>
        <end position="20"/>
    </location>
</feature>
<feature type="chain" id="PRO_5045271475" evidence="1">
    <location>
        <begin position="21"/>
        <end position="131"/>
    </location>
</feature>
<protein>
    <submittedName>
        <fullName evidence="3">Uncharacterized protein LOC108556832</fullName>
    </submittedName>
</protein>
<evidence type="ECO:0000313" key="2">
    <source>
        <dbReference type="Proteomes" id="UP000695000"/>
    </source>
</evidence>
<gene>
    <name evidence="3" type="primary">LOC108556832</name>
</gene>
<dbReference type="Proteomes" id="UP000695000">
    <property type="component" value="Unplaced"/>
</dbReference>
<name>A0ABM1M1Z9_NICVS</name>